<dbReference type="InterPro" id="IPR002543">
    <property type="entry name" value="FtsK_dom"/>
</dbReference>
<dbReference type="Pfam" id="PF01580">
    <property type="entry name" value="FtsK_SpoIIIE"/>
    <property type="match status" value="1"/>
</dbReference>
<comment type="similarity">
    <text evidence="2">Belongs to the FtsK/SpoIIIE/SftA family.</text>
</comment>
<accession>A0A3B1DW85</accession>
<keyword evidence="10" id="KW-0238">DNA-binding</keyword>
<evidence type="ECO:0000256" key="2">
    <source>
        <dbReference type="ARBA" id="ARBA00006474"/>
    </source>
</evidence>
<dbReference type="GO" id="GO:0007059">
    <property type="term" value="P:chromosome segregation"/>
    <property type="evidence" value="ECO:0007669"/>
    <property type="project" value="UniProtKB-KW"/>
</dbReference>
<keyword evidence="3" id="KW-1003">Cell membrane</keyword>
<evidence type="ECO:0000256" key="14">
    <source>
        <dbReference type="SAM" id="Phobius"/>
    </source>
</evidence>
<dbReference type="Gene3D" id="3.40.50.300">
    <property type="entry name" value="P-loop containing nucleotide triphosphate hydrolases"/>
    <property type="match status" value="1"/>
</dbReference>
<dbReference type="InterPro" id="IPR036390">
    <property type="entry name" value="WH_DNA-bd_sf"/>
</dbReference>
<organism evidence="16">
    <name type="scientific">hydrothermal vent metagenome</name>
    <dbReference type="NCBI Taxonomy" id="652676"/>
    <lineage>
        <taxon>unclassified sequences</taxon>
        <taxon>metagenomes</taxon>
        <taxon>ecological metagenomes</taxon>
    </lineage>
</organism>
<dbReference type="Gene3D" id="1.10.10.10">
    <property type="entry name" value="Winged helix-like DNA-binding domain superfamily/Winged helix DNA-binding domain"/>
    <property type="match status" value="1"/>
</dbReference>
<dbReference type="PANTHER" id="PTHR22683">
    <property type="entry name" value="SPORULATION PROTEIN RELATED"/>
    <property type="match status" value="1"/>
</dbReference>
<comment type="subunit">
    <text evidence="13">Homohexamer. Forms a ring that surrounds DNA.</text>
</comment>
<keyword evidence="11 14" id="KW-0472">Membrane</keyword>
<dbReference type="AlphaFoldDB" id="A0A3B1DW85"/>
<keyword evidence="12" id="KW-0131">Cell cycle</keyword>
<dbReference type="GO" id="GO:0051301">
    <property type="term" value="P:cell division"/>
    <property type="evidence" value="ECO:0007669"/>
    <property type="project" value="UniProtKB-KW"/>
</dbReference>
<keyword evidence="7" id="KW-0159">Chromosome partition</keyword>
<dbReference type="InterPro" id="IPR018541">
    <property type="entry name" value="Ftsk_gamma"/>
</dbReference>
<dbReference type="Gene3D" id="3.30.980.40">
    <property type="match status" value="1"/>
</dbReference>
<dbReference type="CDD" id="cd01127">
    <property type="entry name" value="TrwB_TraG_TraD_VirD4"/>
    <property type="match status" value="1"/>
</dbReference>
<dbReference type="InterPro" id="IPR025199">
    <property type="entry name" value="FtsK_4TM"/>
</dbReference>
<keyword evidence="5 14" id="KW-0812">Transmembrane</keyword>
<comment type="subcellular location">
    <subcellularLocation>
        <location evidence="1">Cell membrane</location>
        <topology evidence="1">Multi-pass membrane protein</topology>
    </subcellularLocation>
</comment>
<evidence type="ECO:0000256" key="7">
    <source>
        <dbReference type="ARBA" id="ARBA00022829"/>
    </source>
</evidence>
<evidence type="ECO:0000256" key="9">
    <source>
        <dbReference type="ARBA" id="ARBA00022989"/>
    </source>
</evidence>
<protein>
    <submittedName>
        <fullName evidence="16">DNA translocase FtsK</fullName>
    </submittedName>
</protein>
<feature type="transmembrane region" description="Helical" evidence="14">
    <location>
        <begin position="51"/>
        <end position="80"/>
    </location>
</feature>
<dbReference type="EMBL" id="UOGJ01000094">
    <property type="protein sequence ID" value="VAX36375.1"/>
    <property type="molecule type" value="Genomic_DNA"/>
</dbReference>
<evidence type="ECO:0000256" key="6">
    <source>
        <dbReference type="ARBA" id="ARBA00022741"/>
    </source>
</evidence>
<evidence type="ECO:0000313" key="16">
    <source>
        <dbReference type="EMBL" id="VAX36375.1"/>
    </source>
</evidence>
<dbReference type="GO" id="GO:0005886">
    <property type="term" value="C:plasma membrane"/>
    <property type="evidence" value="ECO:0007669"/>
    <property type="project" value="UniProtKB-SubCell"/>
</dbReference>
<dbReference type="InterPro" id="IPR041027">
    <property type="entry name" value="FtsK_alpha"/>
</dbReference>
<dbReference type="SMART" id="SM00843">
    <property type="entry name" value="Ftsk_gamma"/>
    <property type="match status" value="1"/>
</dbReference>
<dbReference type="SUPFAM" id="SSF46785">
    <property type="entry name" value="Winged helix' DNA-binding domain"/>
    <property type="match status" value="1"/>
</dbReference>
<keyword evidence="8" id="KW-0067">ATP-binding</keyword>
<evidence type="ECO:0000256" key="11">
    <source>
        <dbReference type="ARBA" id="ARBA00023136"/>
    </source>
</evidence>
<reference evidence="16" key="1">
    <citation type="submission" date="2018-06" db="EMBL/GenBank/DDBJ databases">
        <authorList>
            <person name="Zhirakovskaya E."/>
        </authorList>
    </citation>
    <scope>NUCLEOTIDE SEQUENCE</scope>
</reference>
<sequence length="745" mass="82289">MDREHIISEIKAVITLAVGMILLASFISFVPQDLPWYTSTPNIPAQNLIRITGAYIAGSVFFLFGYSSYFLVIVFFLWSWNQFSFREIHFSPAKFISFLVLFGVASSLFGMFGSQVSSIRFSRAGVIGFLFSDFLMNYIGTMGAYIVLTMLGILALILTGEFLVTPLVADTFERITQWYGDVCERREEVKENKIKAKVKKLEEAQILKPKINIGGIGKGVKTASKRTRKKQEGFEEEEYEEEEEDIVPGSPKVRVIKSEEVDEEYEDEEEVVGEYRIPSLDLLEDPPEVATDKLQDVLISDAKLLEETLSSFGVQARVADIERGPAITRYELEPAPGVKVQKFTNLSDDIALALKAAAVRIVAPIPGKNRVGIEVPNGSSAAVFLKEVLSSSSFRNSESKLALSFGKDITGKAMVADLASMPHLLIAGTTGSGKTVCVNGIIMSILLNATPDEVKFVMIDPKMVELAQYNDIPHLLCPTVTDPKKASAVLNWVVSEMESRYKKLAKVGARHIKGYNEKGNNMPYIVVIVDELADLMQVSSKAVEGSIARLAQLSRAVGIHLILATQRPSVDVITGVIKANFPARVSFKVASKVDSRTVLDMNGAENLLGKGDMLFIQPGDAKPTRGQGNFVTDNEIHTVIQFIKDQQAPVYNDAIIEHQKKGGAGKGTDEKDDYYDEAVRLVIETNQASVSILQRRMRLGYTRAARLIDMMEQNGIVGPYVGSKPREILVDREQWLLDNMSDVGE</sequence>
<feature type="domain" description="FtsK" evidence="15">
    <location>
        <begin position="411"/>
        <end position="596"/>
    </location>
</feature>
<evidence type="ECO:0000256" key="13">
    <source>
        <dbReference type="ARBA" id="ARBA00025923"/>
    </source>
</evidence>
<dbReference type="InterPro" id="IPR027417">
    <property type="entry name" value="P-loop_NTPase"/>
</dbReference>
<evidence type="ECO:0000256" key="12">
    <source>
        <dbReference type="ARBA" id="ARBA00023306"/>
    </source>
</evidence>
<dbReference type="InterPro" id="IPR003593">
    <property type="entry name" value="AAA+_ATPase"/>
</dbReference>
<name>A0A3B1DW85_9ZZZZ</name>
<keyword evidence="6" id="KW-0547">Nucleotide-binding</keyword>
<evidence type="ECO:0000256" key="1">
    <source>
        <dbReference type="ARBA" id="ARBA00004651"/>
    </source>
</evidence>
<evidence type="ECO:0000259" key="15">
    <source>
        <dbReference type="PROSITE" id="PS50901"/>
    </source>
</evidence>
<feature type="transmembrane region" description="Helical" evidence="14">
    <location>
        <begin position="143"/>
        <end position="164"/>
    </location>
</feature>
<dbReference type="Pfam" id="PF09397">
    <property type="entry name" value="FtsK_gamma"/>
    <property type="match status" value="1"/>
</dbReference>
<evidence type="ECO:0000256" key="8">
    <source>
        <dbReference type="ARBA" id="ARBA00022840"/>
    </source>
</evidence>
<proteinExistence type="inferred from homology"/>
<evidence type="ECO:0000256" key="10">
    <source>
        <dbReference type="ARBA" id="ARBA00023125"/>
    </source>
</evidence>
<keyword evidence="4" id="KW-0132">Cell division</keyword>
<dbReference type="PROSITE" id="PS50901">
    <property type="entry name" value="FTSK"/>
    <property type="match status" value="1"/>
</dbReference>
<dbReference type="InterPro" id="IPR036388">
    <property type="entry name" value="WH-like_DNA-bd_sf"/>
</dbReference>
<dbReference type="SUPFAM" id="SSF52540">
    <property type="entry name" value="P-loop containing nucleoside triphosphate hydrolases"/>
    <property type="match status" value="1"/>
</dbReference>
<gene>
    <name evidence="16" type="ORF">MNBD_UNCLBAC01-1017</name>
</gene>
<dbReference type="InterPro" id="IPR050206">
    <property type="entry name" value="FtsK/SpoIIIE/SftA"/>
</dbReference>
<dbReference type="SMART" id="SM00382">
    <property type="entry name" value="AAA"/>
    <property type="match status" value="1"/>
</dbReference>
<feature type="transmembrane region" description="Helical" evidence="14">
    <location>
        <begin position="92"/>
        <end position="112"/>
    </location>
</feature>
<dbReference type="GO" id="GO:0005524">
    <property type="term" value="F:ATP binding"/>
    <property type="evidence" value="ECO:0007669"/>
    <property type="project" value="UniProtKB-KW"/>
</dbReference>
<evidence type="ECO:0000256" key="3">
    <source>
        <dbReference type="ARBA" id="ARBA00022475"/>
    </source>
</evidence>
<keyword evidence="9 14" id="KW-1133">Transmembrane helix</keyword>
<feature type="transmembrane region" description="Helical" evidence="14">
    <location>
        <begin position="12"/>
        <end position="31"/>
    </location>
</feature>
<evidence type="ECO:0000256" key="5">
    <source>
        <dbReference type="ARBA" id="ARBA00022692"/>
    </source>
</evidence>
<dbReference type="GO" id="GO:0003677">
    <property type="term" value="F:DNA binding"/>
    <property type="evidence" value="ECO:0007669"/>
    <property type="project" value="UniProtKB-KW"/>
</dbReference>
<dbReference type="Pfam" id="PF17854">
    <property type="entry name" value="FtsK_alpha"/>
    <property type="match status" value="1"/>
</dbReference>
<evidence type="ECO:0000256" key="4">
    <source>
        <dbReference type="ARBA" id="ARBA00022618"/>
    </source>
</evidence>
<dbReference type="PANTHER" id="PTHR22683:SF41">
    <property type="entry name" value="DNA TRANSLOCASE FTSK"/>
    <property type="match status" value="1"/>
</dbReference>
<dbReference type="Pfam" id="PF13491">
    <property type="entry name" value="FtsK_4TM"/>
    <property type="match status" value="1"/>
</dbReference>